<dbReference type="RefSeq" id="WP_219083643.1">
    <property type="nucleotide sequence ID" value="NZ_CP079216.1"/>
</dbReference>
<evidence type="ECO:0000313" key="2">
    <source>
        <dbReference type="EMBL" id="QXT63716.1"/>
    </source>
</evidence>
<evidence type="ECO:0000313" key="3">
    <source>
        <dbReference type="Proteomes" id="UP000824504"/>
    </source>
</evidence>
<dbReference type="GO" id="GO:0016853">
    <property type="term" value="F:isomerase activity"/>
    <property type="evidence" value="ECO:0007669"/>
    <property type="project" value="UniProtKB-KW"/>
</dbReference>
<organism evidence="2 3">
    <name type="scientific">Tessaracoccus palaemonis</name>
    <dbReference type="NCBI Taxonomy" id="2829499"/>
    <lineage>
        <taxon>Bacteria</taxon>
        <taxon>Bacillati</taxon>
        <taxon>Actinomycetota</taxon>
        <taxon>Actinomycetes</taxon>
        <taxon>Propionibacteriales</taxon>
        <taxon>Propionibacteriaceae</taxon>
        <taxon>Tessaracoccus</taxon>
    </lineage>
</organism>
<keyword evidence="3" id="KW-1185">Reference proteome</keyword>
<dbReference type="InterPro" id="IPR013022">
    <property type="entry name" value="Xyl_isomerase-like_TIM-brl"/>
</dbReference>
<sequence>MTGPLRLAAQESMLAGDTLQDKFETAIGYGFDGIELQIKGEGRFTARRADLIAARSAGVIMPSACFNTSEFLGSVDPAVRRRAIDEMAAVIPVLADAGVRGFVTPNGCEIASKYHSGIAPTLTDLEARRLLVDGLREIAAVAERAGVRIYLEPLNRYEDYVVNTVDQALAVIDEVGSAAVMICADTYHMSLEEKRIPEALTRAGARLGHVQLGDSERSEPGGGHYDWAATLQALRGIGYDGWMSLECFLSGPPSEVIPPVATLLRGLDTTL</sequence>
<dbReference type="Pfam" id="PF01261">
    <property type="entry name" value="AP_endonuc_2"/>
    <property type="match status" value="1"/>
</dbReference>
<dbReference type="PANTHER" id="PTHR12110:SF21">
    <property type="entry name" value="XYLOSE ISOMERASE-LIKE TIM BARREL DOMAIN-CONTAINING PROTEIN"/>
    <property type="match status" value="1"/>
</dbReference>
<proteinExistence type="predicted"/>
<dbReference type="InterPro" id="IPR050312">
    <property type="entry name" value="IolE/XylAMocC-like"/>
</dbReference>
<dbReference type="EMBL" id="CP079216">
    <property type="protein sequence ID" value="QXT63716.1"/>
    <property type="molecule type" value="Genomic_DNA"/>
</dbReference>
<dbReference type="PANTHER" id="PTHR12110">
    <property type="entry name" value="HYDROXYPYRUVATE ISOMERASE"/>
    <property type="match status" value="1"/>
</dbReference>
<feature type="domain" description="Xylose isomerase-like TIM barrel" evidence="1">
    <location>
        <begin position="26"/>
        <end position="256"/>
    </location>
</feature>
<name>A0ABX8SK44_9ACTN</name>
<gene>
    <name evidence="2" type="ORF">KDB89_04355</name>
</gene>
<evidence type="ECO:0000259" key="1">
    <source>
        <dbReference type="Pfam" id="PF01261"/>
    </source>
</evidence>
<protein>
    <submittedName>
        <fullName evidence="2">Sugar phosphate isomerase/epimerase</fullName>
    </submittedName>
</protein>
<reference evidence="2 3" key="1">
    <citation type="submission" date="2021-07" db="EMBL/GenBank/DDBJ databases">
        <title>complete genome sequencing of Tessaracoccus sp.J1M15.</title>
        <authorList>
            <person name="Bae J.-W."/>
            <person name="Kim D.-y."/>
        </authorList>
    </citation>
    <scope>NUCLEOTIDE SEQUENCE [LARGE SCALE GENOMIC DNA]</scope>
    <source>
        <strain evidence="2 3">J1M15</strain>
    </source>
</reference>
<dbReference type="Proteomes" id="UP000824504">
    <property type="component" value="Chromosome"/>
</dbReference>
<accession>A0ABX8SK44</accession>
<keyword evidence="2" id="KW-0413">Isomerase</keyword>